<evidence type="ECO:0000256" key="1">
    <source>
        <dbReference type="RuleBase" id="RU366025"/>
    </source>
</evidence>
<protein>
    <recommendedName>
        <fullName evidence="1">Ubiquitin carboxyl-terminal hydrolase</fullName>
        <ecNumber evidence="1">3.4.19.12</ecNumber>
    </recommendedName>
</protein>
<dbReference type="InterPro" id="IPR018200">
    <property type="entry name" value="USP_CS"/>
</dbReference>
<name>A0A835YMK6_9STRA</name>
<keyword evidence="1" id="KW-0833">Ubl conjugation pathway</keyword>
<proteinExistence type="inferred from homology"/>
<keyword evidence="6" id="KW-1185">Reference proteome</keyword>
<dbReference type="OrthoDB" id="289038at2759"/>
<keyword evidence="2" id="KW-0732">Signal</keyword>
<dbReference type="InterPro" id="IPR050164">
    <property type="entry name" value="Peptidase_C19"/>
</dbReference>
<dbReference type="GO" id="GO:0016579">
    <property type="term" value="P:protein deubiquitination"/>
    <property type="evidence" value="ECO:0007669"/>
    <property type="project" value="InterPro"/>
</dbReference>
<dbReference type="EC" id="3.4.19.12" evidence="1"/>
<dbReference type="InterPro" id="IPR001394">
    <property type="entry name" value="Peptidase_C19_UCH"/>
</dbReference>
<dbReference type="SUPFAM" id="SSF54001">
    <property type="entry name" value="Cysteine proteinases"/>
    <property type="match status" value="1"/>
</dbReference>
<dbReference type="Gene3D" id="3.90.70.10">
    <property type="entry name" value="Cysteine proteinases"/>
    <property type="match status" value="1"/>
</dbReference>
<feature type="domain" description="MATH" evidence="3">
    <location>
        <begin position="37"/>
        <end position="172"/>
    </location>
</feature>
<dbReference type="GO" id="GO:0031647">
    <property type="term" value="P:regulation of protein stability"/>
    <property type="evidence" value="ECO:0007669"/>
    <property type="project" value="TreeGrafter"/>
</dbReference>
<dbReference type="Gene3D" id="2.60.210.10">
    <property type="entry name" value="Apoptosis, Tumor Necrosis Factor Receptor Associated Protein 2, Chain A"/>
    <property type="match status" value="1"/>
</dbReference>
<dbReference type="SUPFAM" id="SSF49599">
    <property type="entry name" value="TRAF domain-like"/>
    <property type="match status" value="1"/>
</dbReference>
<comment type="caution">
    <text evidence="5">The sequence shown here is derived from an EMBL/GenBank/DDBJ whole genome shotgun (WGS) entry which is preliminary data.</text>
</comment>
<reference evidence="5" key="1">
    <citation type="submission" date="2021-02" db="EMBL/GenBank/DDBJ databases">
        <title>First Annotated Genome of the Yellow-green Alga Tribonema minus.</title>
        <authorList>
            <person name="Mahan K.M."/>
        </authorList>
    </citation>
    <scope>NUCLEOTIDE SEQUENCE</scope>
    <source>
        <strain evidence="5">UTEX B ZZ1240</strain>
    </source>
</reference>
<dbReference type="PROSITE" id="PS50235">
    <property type="entry name" value="USP_3"/>
    <property type="match status" value="1"/>
</dbReference>
<dbReference type="PROSITE" id="PS00972">
    <property type="entry name" value="USP_1"/>
    <property type="match status" value="1"/>
</dbReference>
<gene>
    <name evidence="5" type="ORF">JKP88DRAFT_265408</name>
</gene>
<keyword evidence="1" id="KW-0645">Protease</keyword>
<dbReference type="PANTHER" id="PTHR24006">
    <property type="entry name" value="UBIQUITIN CARBOXYL-TERMINAL HYDROLASE"/>
    <property type="match status" value="1"/>
</dbReference>
<dbReference type="GO" id="GO:0006508">
    <property type="term" value="P:proteolysis"/>
    <property type="evidence" value="ECO:0007669"/>
    <property type="project" value="UniProtKB-KW"/>
</dbReference>
<dbReference type="PANTHER" id="PTHR24006:SF644">
    <property type="entry name" value="UBIQUITIN CARBOXYL-TERMINAL HYDROLASE 7"/>
    <property type="match status" value="1"/>
</dbReference>
<comment type="similarity">
    <text evidence="1">Belongs to the peptidase C19 family.</text>
</comment>
<evidence type="ECO:0000256" key="2">
    <source>
        <dbReference type="SAM" id="SignalP"/>
    </source>
</evidence>
<dbReference type="InterPro" id="IPR028889">
    <property type="entry name" value="USP"/>
</dbReference>
<dbReference type="GO" id="GO:0005634">
    <property type="term" value="C:nucleus"/>
    <property type="evidence" value="ECO:0007669"/>
    <property type="project" value="TreeGrafter"/>
</dbReference>
<organism evidence="5 6">
    <name type="scientific">Tribonema minus</name>
    <dbReference type="NCBI Taxonomy" id="303371"/>
    <lineage>
        <taxon>Eukaryota</taxon>
        <taxon>Sar</taxon>
        <taxon>Stramenopiles</taxon>
        <taxon>Ochrophyta</taxon>
        <taxon>PX clade</taxon>
        <taxon>Xanthophyceae</taxon>
        <taxon>Tribonematales</taxon>
        <taxon>Tribonemataceae</taxon>
        <taxon>Tribonema</taxon>
    </lineage>
</organism>
<dbReference type="InterPro" id="IPR008974">
    <property type="entry name" value="TRAF-like"/>
</dbReference>
<dbReference type="InterPro" id="IPR038765">
    <property type="entry name" value="Papain-like_cys_pep_sf"/>
</dbReference>
<dbReference type="PROSITE" id="PS50144">
    <property type="entry name" value="MATH"/>
    <property type="match status" value="1"/>
</dbReference>
<dbReference type="InterPro" id="IPR002083">
    <property type="entry name" value="MATH/TRAF_dom"/>
</dbReference>
<feature type="domain" description="USP" evidence="4">
    <location>
        <begin position="228"/>
        <end position="547"/>
    </location>
</feature>
<comment type="catalytic activity">
    <reaction evidence="1">
        <text>Thiol-dependent hydrolysis of ester, thioester, amide, peptide and isopeptide bonds formed by the C-terminal Gly of ubiquitin (a 76-residue protein attached to proteins as an intracellular targeting signal).</text>
        <dbReference type="EC" id="3.4.19.12"/>
    </reaction>
</comment>
<sequence length="559" mass="60483">MPTTRRGGHQARTMRALLLVAALAALATALAVSGSPVGTFYTTFKIPPDVQPGQELKSEPQELEGRLWQLKVYPRGYRTASKAGFASAYLQLHESSGEGSGEAGSSCTSSFAIALLEDGSDEAAEHKSCDEHDFNNVPRWGFMKFVEEEYFTEPQLGCVSETDGSVRLRVAVGRPGDAPAVTAAAAGSSAQGGTFSSAQHVSKQQRAAAAQARRDRAEVLEAAFGEPVGLENQGNTCYMNSLLQTAFNVPRLRGAVLSAPKAGGALGGLQRVFEDLRAGYGAGSTRPLTAAMGIDPRYQQDAQEFGRFLFMSLLEAGDEVVTEAVETTFSGYLENYMDCINVPFSRNRPEPFYDLSVEVEGLRNLKESLDQFTTPEELTGDNRWRTEPHGLQDARKGVRFISFPPFIQFHLKRFRYDMNTGDMGKVNSRFEFPETLDVSPWVSEPGGEACSNPAAAPLNYSLSAVLMHVGGVSSGHYYAYIRPPHKSQWYLVDDDRVTPVTAKAVLQDAYGGGQRRGVGGLLGGLLGRKRGGQGTGASAYMLQYVRDDSVPARSKAPEP</sequence>
<dbReference type="GO" id="GO:0004843">
    <property type="term" value="F:cysteine-type deubiquitinase activity"/>
    <property type="evidence" value="ECO:0007669"/>
    <property type="project" value="UniProtKB-UniRule"/>
</dbReference>
<dbReference type="GO" id="GO:0005829">
    <property type="term" value="C:cytosol"/>
    <property type="evidence" value="ECO:0007669"/>
    <property type="project" value="TreeGrafter"/>
</dbReference>
<keyword evidence="1" id="KW-0788">Thiol protease</keyword>
<accession>A0A835YMK6</accession>
<dbReference type="PROSITE" id="PS00973">
    <property type="entry name" value="USP_2"/>
    <property type="match status" value="1"/>
</dbReference>
<evidence type="ECO:0000259" key="3">
    <source>
        <dbReference type="PROSITE" id="PS50144"/>
    </source>
</evidence>
<evidence type="ECO:0000313" key="5">
    <source>
        <dbReference type="EMBL" id="KAG5176375.1"/>
    </source>
</evidence>
<evidence type="ECO:0000313" key="6">
    <source>
        <dbReference type="Proteomes" id="UP000664859"/>
    </source>
</evidence>
<keyword evidence="1" id="KW-0378">Hydrolase</keyword>
<dbReference type="Proteomes" id="UP000664859">
    <property type="component" value="Unassembled WGS sequence"/>
</dbReference>
<evidence type="ECO:0000259" key="4">
    <source>
        <dbReference type="PROSITE" id="PS50235"/>
    </source>
</evidence>
<dbReference type="AlphaFoldDB" id="A0A835YMK6"/>
<dbReference type="Pfam" id="PF22486">
    <property type="entry name" value="MATH_2"/>
    <property type="match status" value="1"/>
</dbReference>
<dbReference type="EMBL" id="JAFCMP010000537">
    <property type="protein sequence ID" value="KAG5176375.1"/>
    <property type="molecule type" value="Genomic_DNA"/>
</dbReference>
<feature type="chain" id="PRO_5032707246" description="Ubiquitin carboxyl-terminal hydrolase" evidence="2">
    <location>
        <begin position="30"/>
        <end position="559"/>
    </location>
</feature>
<dbReference type="CDD" id="cd00121">
    <property type="entry name" value="MATH"/>
    <property type="match status" value="1"/>
</dbReference>
<dbReference type="Pfam" id="PF00443">
    <property type="entry name" value="UCH"/>
    <property type="match status" value="1"/>
</dbReference>
<feature type="signal peptide" evidence="2">
    <location>
        <begin position="1"/>
        <end position="29"/>
    </location>
</feature>